<evidence type="ECO:0000256" key="5">
    <source>
        <dbReference type="ARBA" id="ARBA00022771"/>
    </source>
</evidence>
<reference evidence="14" key="1">
    <citation type="submission" date="2022-02" db="EMBL/GenBank/DDBJ databases">
        <title>Atlantic sturgeon de novo genome assembly.</title>
        <authorList>
            <person name="Stock M."/>
            <person name="Klopp C."/>
            <person name="Guiguen Y."/>
            <person name="Cabau C."/>
            <person name="Parinello H."/>
            <person name="Santidrian Yebra-Pimentel E."/>
            <person name="Kuhl H."/>
            <person name="Dirks R.P."/>
            <person name="Guessner J."/>
            <person name="Wuertz S."/>
            <person name="Du K."/>
            <person name="Schartl M."/>
        </authorList>
    </citation>
    <scope>NUCLEOTIDE SEQUENCE</scope>
    <source>
        <strain evidence="14">STURGEONOMICS-FGT-2020</strain>
        <tissue evidence="14">Whole blood</tissue>
    </source>
</reference>
<keyword evidence="15" id="KW-1185">Reference proteome</keyword>
<comment type="function">
    <text evidence="1">May be involved in transcriptional regulation.</text>
</comment>
<evidence type="ECO:0000313" key="15">
    <source>
        <dbReference type="Proteomes" id="UP001230051"/>
    </source>
</evidence>
<dbReference type="SUPFAM" id="SSF57667">
    <property type="entry name" value="beta-beta-alpha zinc fingers"/>
    <property type="match status" value="3"/>
</dbReference>
<proteinExistence type="predicted"/>
<evidence type="ECO:0000259" key="13">
    <source>
        <dbReference type="PROSITE" id="PS50157"/>
    </source>
</evidence>
<evidence type="ECO:0000256" key="2">
    <source>
        <dbReference type="ARBA" id="ARBA00004123"/>
    </source>
</evidence>
<keyword evidence="4" id="KW-0677">Repeat</keyword>
<dbReference type="InterPro" id="IPR000210">
    <property type="entry name" value="BTB/POZ_dom"/>
</dbReference>
<keyword evidence="5 11" id="KW-0863">Zinc-finger</keyword>
<evidence type="ECO:0000259" key="12">
    <source>
        <dbReference type="PROSITE" id="PS50097"/>
    </source>
</evidence>
<comment type="subcellular location">
    <subcellularLocation>
        <location evidence="2">Nucleus</location>
    </subcellularLocation>
</comment>
<dbReference type="PANTHER" id="PTHR46105:SF29">
    <property type="entry name" value="ZINC FINGER AND BTB DOMAIN CONTAINING 12"/>
    <property type="match status" value="1"/>
</dbReference>
<keyword evidence="6" id="KW-0862">Zinc</keyword>
<dbReference type="PROSITE" id="PS50097">
    <property type="entry name" value="BTB"/>
    <property type="match status" value="1"/>
</dbReference>
<dbReference type="SMART" id="SM00355">
    <property type="entry name" value="ZnF_C2H2"/>
    <property type="match status" value="4"/>
</dbReference>
<feature type="domain" description="C2H2-type" evidence="13">
    <location>
        <begin position="300"/>
        <end position="322"/>
    </location>
</feature>
<keyword evidence="10" id="KW-0539">Nucleus</keyword>
<evidence type="ECO:0000256" key="9">
    <source>
        <dbReference type="ARBA" id="ARBA00023163"/>
    </source>
</evidence>
<feature type="domain" description="C2H2-type" evidence="13">
    <location>
        <begin position="325"/>
        <end position="352"/>
    </location>
</feature>
<accession>A0AAD8CR08</accession>
<feature type="domain" description="C2H2-type" evidence="13">
    <location>
        <begin position="381"/>
        <end position="409"/>
    </location>
</feature>
<dbReference type="InterPro" id="IPR011333">
    <property type="entry name" value="SKP1/BTB/POZ_sf"/>
</dbReference>
<comment type="caution">
    <text evidence="14">The sequence shown here is derived from an EMBL/GenBank/DDBJ whole genome shotgun (WGS) entry which is preliminary data.</text>
</comment>
<keyword evidence="7" id="KW-0805">Transcription regulation</keyword>
<dbReference type="Gene3D" id="3.30.160.60">
    <property type="entry name" value="Classic Zinc Finger"/>
    <property type="match status" value="3"/>
</dbReference>
<dbReference type="SUPFAM" id="SSF54695">
    <property type="entry name" value="POZ domain"/>
    <property type="match status" value="1"/>
</dbReference>
<dbReference type="GO" id="GO:0005634">
    <property type="term" value="C:nucleus"/>
    <property type="evidence" value="ECO:0007669"/>
    <property type="project" value="UniProtKB-SubCell"/>
</dbReference>
<dbReference type="GO" id="GO:0008270">
    <property type="term" value="F:zinc ion binding"/>
    <property type="evidence" value="ECO:0007669"/>
    <property type="project" value="UniProtKB-KW"/>
</dbReference>
<sequence length="424" mass="47653">MLLTRASEATNEISACGFCFAVFSVAPSSEMFHFKFVNHGNSLLQKMNLLREQDCFCDVALQIHNFTFQGHKVVLAASSPFLRDQFLLNDSREVSISVLQSSEIGRQLLLSCYTGILEFPVKELVNYLTAASALQMGHVVERCAQAVSQYLDPTLADIKGVMTFNEVQPCSPSSDGDEFQETVDGFDMDSEDRAYVVKNVPPSIIPSKCKRFFSKSLASSIETSGSNTQDYSTDDSVDQEVVSGDIYMLAAHEIEFQGLASSSPVSEDSQQHDQVQSALISKLMSENFIREHDAILQKPYYCRKCSKVFQHLENYISHVKEHKLYLCLRCGKTFSQKSNLTRHIRVHTGMKPFECPLCKKAFSQKATLQDHVNLHTGIKPHKCNYCAVHFAHKPGLRRHLKDVHRKSSLENTCEKVEALIVDSD</sequence>
<dbReference type="PROSITE" id="PS50157">
    <property type="entry name" value="ZINC_FINGER_C2H2_2"/>
    <property type="match status" value="4"/>
</dbReference>
<organism evidence="14 15">
    <name type="scientific">Acipenser oxyrinchus oxyrinchus</name>
    <dbReference type="NCBI Taxonomy" id="40147"/>
    <lineage>
        <taxon>Eukaryota</taxon>
        <taxon>Metazoa</taxon>
        <taxon>Chordata</taxon>
        <taxon>Craniata</taxon>
        <taxon>Vertebrata</taxon>
        <taxon>Euteleostomi</taxon>
        <taxon>Actinopterygii</taxon>
        <taxon>Chondrostei</taxon>
        <taxon>Acipenseriformes</taxon>
        <taxon>Acipenseridae</taxon>
        <taxon>Acipenser</taxon>
    </lineage>
</organism>
<keyword evidence="3" id="KW-0479">Metal-binding</keyword>
<dbReference type="GO" id="GO:0000978">
    <property type="term" value="F:RNA polymerase II cis-regulatory region sequence-specific DNA binding"/>
    <property type="evidence" value="ECO:0007669"/>
    <property type="project" value="TreeGrafter"/>
</dbReference>
<dbReference type="GO" id="GO:0000981">
    <property type="term" value="F:DNA-binding transcription factor activity, RNA polymerase II-specific"/>
    <property type="evidence" value="ECO:0007669"/>
    <property type="project" value="TreeGrafter"/>
</dbReference>
<dbReference type="AlphaFoldDB" id="A0AAD8CR08"/>
<evidence type="ECO:0000256" key="7">
    <source>
        <dbReference type="ARBA" id="ARBA00023015"/>
    </source>
</evidence>
<dbReference type="SMART" id="SM00225">
    <property type="entry name" value="BTB"/>
    <property type="match status" value="1"/>
</dbReference>
<evidence type="ECO:0000256" key="6">
    <source>
        <dbReference type="ARBA" id="ARBA00022833"/>
    </source>
</evidence>
<feature type="domain" description="C2H2-type" evidence="13">
    <location>
        <begin position="353"/>
        <end position="380"/>
    </location>
</feature>
<gene>
    <name evidence="14" type="primary">ZBTB26</name>
    <name evidence="14" type="ORF">AOXY_G26992</name>
</gene>
<evidence type="ECO:0000256" key="8">
    <source>
        <dbReference type="ARBA" id="ARBA00023125"/>
    </source>
</evidence>
<dbReference type="Pfam" id="PF00651">
    <property type="entry name" value="BTB"/>
    <property type="match status" value="1"/>
</dbReference>
<dbReference type="InterPro" id="IPR050457">
    <property type="entry name" value="ZnFinger_BTB_dom_contain"/>
</dbReference>
<dbReference type="Gene3D" id="3.30.710.10">
    <property type="entry name" value="Potassium Channel Kv1.1, Chain A"/>
    <property type="match status" value="1"/>
</dbReference>
<feature type="domain" description="BTB" evidence="12">
    <location>
        <begin position="57"/>
        <end position="121"/>
    </location>
</feature>
<dbReference type="InterPro" id="IPR013087">
    <property type="entry name" value="Znf_C2H2_type"/>
</dbReference>
<dbReference type="FunFam" id="3.30.160.60:FF:002343">
    <property type="entry name" value="Zinc finger protein 33A"/>
    <property type="match status" value="1"/>
</dbReference>
<dbReference type="InterPro" id="IPR036236">
    <property type="entry name" value="Znf_C2H2_sf"/>
</dbReference>
<evidence type="ECO:0000256" key="3">
    <source>
        <dbReference type="ARBA" id="ARBA00022723"/>
    </source>
</evidence>
<evidence type="ECO:0000256" key="11">
    <source>
        <dbReference type="PROSITE-ProRule" id="PRU00042"/>
    </source>
</evidence>
<keyword evidence="8" id="KW-0238">DNA-binding</keyword>
<dbReference type="PROSITE" id="PS00028">
    <property type="entry name" value="ZINC_FINGER_C2H2_1"/>
    <property type="match status" value="3"/>
</dbReference>
<name>A0AAD8CR08_ACIOX</name>
<dbReference type="Proteomes" id="UP001230051">
    <property type="component" value="Unassembled WGS sequence"/>
</dbReference>
<dbReference type="Pfam" id="PF00096">
    <property type="entry name" value="zf-C2H2"/>
    <property type="match status" value="2"/>
</dbReference>
<evidence type="ECO:0000256" key="10">
    <source>
        <dbReference type="ARBA" id="ARBA00023242"/>
    </source>
</evidence>
<dbReference type="PANTHER" id="PTHR46105">
    <property type="entry name" value="AGAP004733-PA"/>
    <property type="match status" value="1"/>
</dbReference>
<protein>
    <submittedName>
        <fullName evidence="14">Zinc finger and BTB domain-containing protein 26-like</fullName>
    </submittedName>
</protein>
<evidence type="ECO:0000313" key="14">
    <source>
        <dbReference type="EMBL" id="KAK1155620.1"/>
    </source>
</evidence>
<evidence type="ECO:0000256" key="4">
    <source>
        <dbReference type="ARBA" id="ARBA00022737"/>
    </source>
</evidence>
<keyword evidence="9" id="KW-0804">Transcription</keyword>
<evidence type="ECO:0000256" key="1">
    <source>
        <dbReference type="ARBA" id="ARBA00003767"/>
    </source>
</evidence>
<dbReference type="FunFam" id="3.30.160.60:FF:001157">
    <property type="entry name" value="Zinc finger protein 793"/>
    <property type="match status" value="1"/>
</dbReference>
<dbReference type="EMBL" id="JAGXEW010000030">
    <property type="protein sequence ID" value="KAK1155620.1"/>
    <property type="molecule type" value="Genomic_DNA"/>
</dbReference>